<keyword evidence="2 10" id="KW-0813">Transport</keyword>
<keyword evidence="7 10" id="KW-0626">Porin</keyword>
<evidence type="ECO:0000313" key="12">
    <source>
        <dbReference type="Proteomes" id="UP001556196"/>
    </source>
</evidence>
<comment type="subcellular location">
    <subcellularLocation>
        <location evidence="10">Cell outer membrane</location>
        <topology evidence="10">Multi-pass membrane protein</topology>
    </subcellularLocation>
</comment>
<feature type="signal peptide" evidence="10">
    <location>
        <begin position="1"/>
        <end position="22"/>
    </location>
</feature>
<evidence type="ECO:0000256" key="9">
    <source>
        <dbReference type="ARBA" id="ARBA00023237"/>
    </source>
</evidence>
<evidence type="ECO:0000256" key="2">
    <source>
        <dbReference type="ARBA" id="ARBA00022448"/>
    </source>
</evidence>
<proteinExistence type="inferred from homology"/>
<evidence type="ECO:0000256" key="6">
    <source>
        <dbReference type="ARBA" id="ARBA00023065"/>
    </source>
</evidence>
<dbReference type="Pfam" id="PF02530">
    <property type="entry name" value="Porin_2"/>
    <property type="match status" value="1"/>
</dbReference>
<keyword evidence="9 10" id="KW-0998">Cell outer membrane</keyword>
<evidence type="ECO:0000256" key="7">
    <source>
        <dbReference type="ARBA" id="ARBA00023114"/>
    </source>
</evidence>
<evidence type="ECO:0000256" key="1">
    <source>
        <dbReference type="ARBA" id="ARBA00009521"/>
    </source>
</evidence>
<dbReference type="RefSeq" id="WP_367723845.1">
    <property type="nucleotide sequence ID" value="NZ_JBFOCI010000003.1"/>
</dbReference>
<organism evidence="11 12">
    <name type="scientific">Mesorhizobium marinum</name>
    <dbReference type="NCBI Taxonomy" id="3228790"/>
    <lineage>
        <taxon>Bacteria</taxon>
        <taxon>Pseudomonadati</taxon>
        <taxon>Pseudomonadota</taxon>
        <taxon>Alphaproteobacteria</taxon>
        <taxon>Hyphomicrobiales</taxon>
        <taxon>Phyllobacteriaceae</taxon>
        <taxon>Mesorhizobium</taxon>
    </lineage>
</organism>
<accession>A0ABV3R051</accession>
<comment type="similarity">
    <text evidence="1 10">Belongs to the alphaproteobacteria porin family.</text>
</comment>
<name>A0ABV3R051_9HYPH</name>
<reference evidence="11 12" key="1">
    <citation type="submission" date="2024-06" db="EMBL/GenBank/DDBJ databases">
        <authorList>
            <person name="Tuo L."/>
        </authorList>
    </citation>
    <scope>NUCLEOTIDE SEQUENCE [LARGE SCALE GENOMIC DNA]</scope>
    <source>
        <strain evidence="11 12">ZMM04-5</strain>
    </source>
</reference>
<keyword evidence="6 10" id="KW-0406">Ion transport</keyword>
<dbReference type="EMBL" id="JBFOCI010000003">
    <property type="protein sequence ID" value="MEW9806715.1"/>
    <property type="molecule type" value="Genomic_DNA"/>
</dbReference>
<keyword evidence="4 10" id="KW-0812">Transmembrane</keyword>
<evidence type="ECO:0000256" key="10">
    <source>
        <dbReference type="RuleBase" id="RU364005"/>
    </source>
</evidence>
<evidence type="ECO:0000313" key="11">
    <source>
        <dbReference type="EMBL" id="MEW9806715.1"/>
    </source>
</evidence>
<evidence type="ECO:0000256" key="3">
    <source>
        <dbReference type="ARBA" id="ARBA00022452"/>
    </source>
</evidence>
<evidence type="ECO:0000256" key="8">
    <source>
        <dbReference type="ARBA" id="ARBA00023136"/>
    </source>
</evidence>
<gene>
    <name evidence="11" type="ORF">ABUE31_12035</name>
</gene>
<sequence length="399" mass="43058">MNIKGLLLGSAAAMVAVSGARAADAVVIAEPEPMEYVRICDTYGVGFYYIPGTETCLKVSGYVRYDIGIGDTNGLVDVVDKDDIDDAFFDDRDVDTNDTYFKRARFQLRVDSRTETELGTLRTYAAVNFNYDTQTNGVKVFGIQIDPGAYGYGITTSNDYVSIEHAYIELGGFRVGKTDSLFSTFTGYASGVANDGIIPYGPFGTHQIAYTFNGGNGFSAAVALETGDGGGTGSYLPAPTPISIDAFAIDSYVPHVVGGVGYTGGWGGVSLVAGYDSVWEEFAVKGRVDFNIGDALSAFVMAGWGSKDDDNFGLNYYAQWGGDWAFWLGGAWKFSEKMTANLEIGYDDFDNFSTVVGLDYYLVDNFLIKPEIIYTDNFDSDDDADAFGGFLRLQANFGG</sequence>
<comment type="caution">
    <text evidence="11">The sequence shown here is derived from an EMBL/GenBank/DDBJ whole genome shotgun (WGS) entry which is preliminary data.</text>
</comment>
<keyword evidence="8 10" id="KW-0472">Membrane</keyword>
<dbReference type="Proteomes" id="UP001556196">
    <property type="component" value="Unassembled WGS sequence"/>
</dbReference>
<evidence type="ECO:0000256" key="5">
    <source>
        <dbReference type="ARBA" id="ARBA00022729"/>
    </source>
</evidence>
<keyword evidence="3 10" id="KW-1134">Transmembrane beta strand</keyword>
<dbReference type="SUPFAM" id="SSF56935">
    <property type="entry name" value="Porins"/>
    <property type="match status" value="1"/>
</dbReference>
<protein>
    <recommendedName>
        <fullName evidence="10">Porin</fullName>
    </recommendedName>
</protein>
<comment type="function">
    <text evidence="10">Forms passive diffusion pores that allow small molecular weight hydrophilic materials across the outer membrane.</text>
</comment>
<feature type="chain" id="PRO_5044993731" description="Porin" evidence="10">
    <location>
        <begin position="23"/>
        <end position="399"/>
    </location>
</feature>
<keyword evidence="5 10" id="KW-0732">Signal</keyword>
<comment type="domain">
    <text evidence="10">Consists of 16-stranded beta-barrel sheets, with large surface-exposed loops, that form a transmembrane pore at the center of each barrel. The pore is partially ocluded by a peptide loop that folds into the pore lumen.</text>
</comment>
<keyword evidence="12" id="KW-1185">Reference proteome</keyword>
<dbReference type="InterPro" id="IPR003684">
    <property type="entry name" value="Porin_alphabac"/>
</dbReference>
<evidence type="ECO:0000256" key="4">
    <source>
        <dbReference type="ARBA" id="ARBA00022692"/>
    </source>
</evidence>